<dbReference type="SMART" id="SM01126">
    <property type="entry name" value="DDE_Tnp_IS1595"/>
    <property type="match status" value="1"/>
</dbReference>
<reference evidence="2 3" key="1">
    <citation type="submission" date="2019-09" db="EMBL/GenBank/DDBJ databases">
        <title>Genome sequence of Rhodovastum atsumiense, a diverse member of the Acetobacteraceae family of non-sulfur purple photosynthetic bacteria.</title>
        <authorList>
            <person name="Meyer T."/>
            <person name="Kyndt J."/>
        </authorList>
    </citation>
    <scope>NUCLEOTIDE SEQUENCE [LARGE SCALE GENOMIC DNA]</scope>
    <source>
        <strain evidence="2 3">DSM 21279</strain>
    </source>
</reference>
<accession>A0A5M6IJQ7</accession>
<name>A0A5M6IJQ7_9PROT</name>
<comment type="caution">
    <text evidence="2">The sequence shown here is derived from an EMBL/GenBank/DDBJ whole genome shotgun (WGS) entry which is preliminary data.</text>
</comment>
<feature type="non-terminal residue" evidence="2">
    <location>
        <position position="294"/>
    </location>
</feature>
<dbReference type="Proteomes" id="UP000325255">
    <property type="component" value="Unassembled WGS sequence"/>
</dbReference>
<evidence type="ECO:0000313" key="3">
    <source>
        <dbReference type="Proteomes" id="UP000325255"/>
    </source>
</evidence>
<evidence type="ECO:0000259" key="1">
    <source>
        <dbReference type="SMART" id="SM01126"/>
    </source>
</evidence>
<dbReference type="AlphaFoldDB" id="A0A5M6IJQ7"/>
<dbReference type="InterPro" id="IPR024445">
    <property type="entry name" value="Tnp_ISXO2-like"/>
</dbReference>
<protein>
    <submittedName>
        <fullName evidence="2">IS1595 family transposase</fullName>
    </submittedName>
</protein>
<keyword evidence="3" id="KW-1185">Reference proteome</keyword>
<sequence>MAQHFLLSAAARSLSTAKVMRMSDSGVVNVFVRLRWPETDGKPVCPGCGCMICYACPRSPDRPRWRCKACRGDFSITSGTLFAHHKLPLRTYLLAVVAFCNEVKGHSMLALSRELDVQYKTAFVLAHKMREAMASSTKALRIGGAGREVELDGAYFGGHVRPANLAANRVDRRLAENQSGKRQVVVVMRERRGPTLVQVVPAEEAVLPIISQRIAQATELHADESPAWNRLHAHFPMRRVNHQEGYSIGGACTNGAESYFSRLRRSELGHHHHIAGPYLLRYAQEAAWREDARR</sequence>
<dbReference type="NCBIfam" id="NF033547">
    <property type="entry name" value="transpos_IS1595"/>
    <property type="match status" value="1"/>
</dbReference>
<proteinExistence type="predicted"/>
<feature type="domain" description="ISXO2-like transposase" evidence="1">
    <location>
        <begin position="141"/>
        <end position="291"/>
    </location>
</feature>
<dbReference type="EMBL" id="VWPK01000171">
    <property type="protein sequence ID" value="KAA5607818.1"/>
    <property type="molecule type" value="Genomic_DNA"/>
</dbReference>
<gene>
    <name evidence="2" type="ORF">F1189_31905</name>
</gene>
<organism evidence="2 3">
    <name type="scientific">Rhodovastum atsumiense</name>
    <dbReference type="NCBI Taxonomy" id="504468"/>
    <lineage>
        <taxon>Bacteria</taxon>
        <taxon>Pseudomonadati</taxon>
        <taxon>Pseudomonadota</taxon>
        <taxon>Alphaproteobacteria</taxon>
        <taxon>Acetobacterales</taxon>
        <taxon>Acetobacteraceae</taxon>
        <taxon>Rhodovastum</taxon>
    </lineage>
</organism>
<dbReference type="OrthoDB" id="271821at2"/>
<dbReference type="Pfam" id="PF12762">
    <property type="entry name" value="DDE_Tnp_IS1595"/>
    <property type="match status" value="1"/>
</dbReference>
<evidence type="ECO:0000313" key="2">
    <source>
        <dbReference type="EMBL" id="KAA5607818.1"/>
    </source>
</evidence>